<reference evidence="2 3" key="1">
    <citation type="submission" date="2020-01" db="EMBL/GenBank/DDBJ databases">
        <title>Novel species isolated from a subtropical stream in China.</title>
        <authorList>
            <person name="Lu H."/>
        </authorList>
    </citation>
    <scope>NUCLEOTIDE SEQUENCE [LARGE SCALE GENOMIC DNA]</scope>
    <source>
        <strain evidence="2 3">FT82W</strain>
    </source>
</reference>
<feature type="compositionally biased region" description="Gly residues" evidence="1">
    <location>
        <begin position="334"/>
        <end position="369"/>
    </location>
</feature>
<gene>
    <name evidence="2" type="ORF">GTP91_03575</name>
</gene>
<dbReference type="RefSeq" id="WP_161095529.1">
    <property type="nucleotide sequence ID" value="NZ_WWCW01000006.1"/>
</dbReference>
<evidence type="ECO:0000313" key="2">
    <source>
        <dbReference type="EMBL" id="MYM86256.1"/>
    </source>
</evidence>
<feature type="region of interest" description="Disordered" evidence="1">
    <location>
        <begin position="289"/>
        <end position="384"/>
    </location>
</feature>
<accession>A0A845G050</accession>
<comment type="caution">
    <text evidence="2">The sequence shown here is derived from an EMBL/GenBank/DDBJ whole genome shotgun (WGS) entry which is preliminary data.</text>
</comment>
<name>A0A845G050_9BURK</name>
<dbReference type="AlphaFoldDB" id="A0A845G050"/>
<protein>
    <submittedName>
        <fullName evidence="2">Uncharacterized protein</fullName>
    </submittedName>
</protein>
<dbReference type="Proteomes" id="UP000470302">
    <property type="component" value="Unassembled WGS sequence"/>
</dbReference>
<organism evidence="2 3">
    <name type="scientific">Duganella vulcania</name>
    <dbReference type="NCBI Taxonomy" id="2692166"/>
    <lineage>
        <taxon>Bacteria</taxon>
        <taxon>Pseudomonadati</taxon>
        <taxon>Pseudomonadota</taxon>
        <taxon>Betaproteobacteria</taxon>
        <taxon>Burkholderiales</taxon>
        <taxon>Oxalobacteraceae</taxon>
        <taxon>Telluria group</taxon>
        <taxon>Duganella</taxon>
    </lineage>
</organism>
<sequence length="467" mass="46873">MTYQFSPDYLKNSLLPALNSAALATELGGNAANISRFSYAGGASTYSFGLYQFDVGNNPAARSFLSQLGFSSTQISMLSQQGGLSATQLNNLNSQLQSALSVPANAVKLQLITDAWASGLATQLQTVINTVAQSGSVGQSIANQIFSSTALQVQLMDYSNQFHLSLTGSMVQWLEGQSVSLTGGNFKISPGATLTSNMIRGFVMATQQGVLHTSSQNTRENALFNVLSSIPAGQPIAVPDTSKSPLVIDSNLPTIYVTPTSCTIVNAKGLNLTDTDLAALQASCAQSASGAASPQGTQDGTAGSIAAGDGGNLPDAPANGDPTQGAGTSDPSGGTDGASGTGGTGSSGDGSGSTGDGDGDGGGVGGGGFPTHPEENSVSPGTSSKALKLDSIHTTLVGSSLANDGVSQPLFAGGAVEAQRHASQLVQSLASFSTASSVSTFGQESLSVTPLDKLSLMAANHVTRMAA</sequence>
<dbReference type="EMBL" id="WWCW01000006">
    <property type="protein sequence ID" value="MYM86256.1"/>
    <property type="molecule type" value="Genomic_DNA"/>
</dbReference>
<evidence type="ECO:0000256" key="1">
    <source>
        <dbReference type="SAM" id="MobiDB-lite"/>
    </source>
</evidence>
<evidence type="ECO:0000313" key="3">
    <source>
        <dbReference type="Proteomes" id="UP000470302"/>
    </source>
</evidence>
<proteinExistence type="predicted"/>